<dbReference type="GO" id="GO:0016114">
    <property type="term" value="P:terpenoid biosynthetic process"/>
    <property type="evidence" value="ECO:0007669"/>
    <property type="project" value="UniProtKB-UniRule"/>
</dbReference>
<sequence>MKYFSPAKLNLFLKIWGERPDNFHELITLYQAIDLGDFLSLENSTEDCLFCNISELASSRNLIWKSLSIFRRETQIIQPVKWRLHKQIPIGSGLGGGSSNAATALYALNEYFETHLPLITLQHWAEEIGSDVPFFFSSGCALGKGRGEKLVSYCQPNPKHKYVIYLNSKGVSTPEAYKKLLPTDFSKRKNKQTFYGENDLEKSVFRFRKDLRNKKLMLERIWSPYHSYVLMSGSGATLFVCYPEQLEEDDQIATDIRIRIKQTQGVPVNCLYRQNLWYIKPFLTCKNKQLKNFVQQK</sequence>
<dbReference type="PANTHER" id="PTHR43527">
    <property type="entry name" value="4-DIPHOSPHOCYTIDYL-2-C-METHYL-D-ERYTHRITOL KINASE, CHLOROPLASTIC"/>
    <property type="match status" value="1"/>
</dbReference>
<comment type="catalytic activity">
    <reaction evidence="6">
        <text>4-CDP-2-C-methyl-D-erythritol + ATP = 4-CDP-2-C-methyl-D-erythritol 2-phosphate + ADP + H(+)</text>
        <dbReference type="Rhea" id="RHEA:18437"/>
        <dbReference type="ChEBI" id="CHEBI:15378"/>
        <dbReference type="ChEBI" id="CHEBI:30616"/>
        <dbReference type="ChEBI" id="CHEBI:57823"/>
        <dbReference type="ChEBI" id="CHEBI:57919"/>
        <dbReference type="ChEBI" id="CHEBI:456216"/>
        <dbReference type="EC" id="2.7.1.148"/>
    </reaction>
</comment>
<dbReference type="Gene3D" id="3.30.70.890">
    <property type="entry name" value="GHMP kinase, C-terminal domain"/>
    <property type="match status" value="1"/>
</dbReference>
<accession>A0A1A9HUT2</accession>
<dbReference type="SUPFAM" id="SSF55060">
    <property type="entry name" value="GHMP Kinase, C-terminal domain"/>
    <property type="match status" value="1"/>
</dbReference>
<name>A0A1A9HUT2_9CHLA</name>
<evidence type="ECO:0000256" key="4">
    <source>
        <dbReference type="ARBA" id="ARBA00022777"/>
    </source>
</evidence>
<evidence type="ECO:0000256" key="1">
    <source>
        <dbReference type="ARBA" id="ARBA00017473"/>
    </source>
</evidence>
<dbReference type="GO" id="GO:0019288">
    <property type="term" value="P:isopentenyl diphosphate biosynthetic process, methylerythritol 4-phosphate pathway"/>
    <property type="evidence" value="ECO:0007669"/>
    <property type="project" value="UniProtKB-UniRule"/>
</dbReference>
<keyword evidence="6" id="KW-0414">Isoprene biosynthesis</keyword>
<keyword evidence="5 6" id="KW-0067">ATP-binding</keyword>
<dbReference type="UniPathway" id="UPA00056">
    <property type="reaction ID" value="UER00094"/>
</dbReference>
<dbReference type="PATRIC" id="fig|1806891.3.peg.570"/>
<proteinExistence type="inferred from homology"/>
<dbReference type="OrthoDB" id="9809438at2"/>
<dbReference type="Proteomes" id="UP000078162">
    <property type="component" value="Chromosome"/>
</dbReference>
<keyword evidence="9" id="KW-1185">Reference proteome</keyword>
<comment type="similarity">
    <text evidence="6">Belongs to the GHMP kinase family. IspE subfamily.</text>
</comment>
<dbReference type="STRING" id="1806891.Cs308_0578"/>
<dbReference type="Pfam" id="PF00288">
    <property type="entry name" value="GHMP_kinases_N"/>
    <property type="match status" value="1"/>
</dbReference>
<evidence type="ECO:0000313" key="8">
    <source>
        <dbReference type="EMBL" id="ANH78748.1"/>
    </source>
</evidence>
<keyword evidence="4 6" id="KW-0418">Kinase</keyword>
<dbReference type="PIRSF" id="PIRSF010376">
    <property type="entry name" value="IspE"/>
    <property type="match status" value="1"/>
</dbReference>
<dbReference type="PANTHER" id="PTHR43527:SF2">
    <property type="entry name" value="4-DIPHOSPHOCYTIDYL-2-C-METHYL-D-ERYTHRITOL KINASE, CHLOROPLASTIC"/>
    <property type="match status" value="1"/>
</dbReference>
<dbReference type="HAMAP" id="MF_00061">
    <property type="entry name" value="IspE"/>
    <property type="match status" value="1"/>
</dbReference>
<evidence type="ECO:0000256" key="6">
    <source>
        <dbReference type="HAMAP-Rule" id="MF_00061"/>
    </source>
</evidence>
<comment type="pathway">
    <text evidence="6">Isoprenoid biosynthesis; isopentenyl diphosphate biosynthesis via DXP pathway; isopentenyl diphosphate from 1-deoxy-D-xylulose 5-phosphate: step 3/6.</text>
</comment>
<dbReference type="InterPro" id="IPR014721">
    <property type="entry name" value="Ribsml_uS5_D2-typ_fold_subgr"/>
</dbReference>
<dbReference type="EMBL" id="CP014639">
    <property type="protein sequence ID" value="ANH78748.1"/>
    <property type="molecule type" value="Genomic_DNA"/>
</dbReference>
<evidence type="ECO:0000256" key="3">
    <source>
        <dbReference type="ARBA" id="ARBA00022741"/>
    </source>
</evidence>
<dbReference type="InterPro" id="IPR036554">
    <property type="entry name" value="GHMP_kinase_C_sf"/>
</dbReference>
<dbReference type="SUPFAM" id="SSF54211">
    <property type="entry name" value="Ribosomal protein S5 domain 2-like"/>
    <property type="match status" value="1"/>
</dbReference>
<comment type="function">
    <text evidence="6">Catalyzes the phosphorylation of the position 2 hydroxy group of 4-diphosphocytidyl-2C-methyl-D-erythritol.</text>
</comment>
<dbReference type="InterPro" id="IPR004424">
    <property type="entry name" value="IspE"/>
</dbReference>
<feature type="active site" evidence="6">
    <location>
        <position position="131"/>
    </location>
</feature>
<feature type="binding site" evidence="6">
    <location>
        <begin position="89"/>
        <end position="99"/>
    </location>
    <ligand>
        <name>ATP</name>
        <dbReference type="ChEBI" id="CHEBI:30616"/>
    </ligand>
</feature>
<dbReference type="EC" id="2.7.1.148" evidence="6"/>
<keyword evidence="3 6" id="KW-0547">Nucleotide-binding</keyword>
<feature type="domain" description="GHMP kinase N-terminal" evidence="7">
    <location>
        <begin position="61"/>
        <end position="139"/>
    </location>
</feature>
<dbReference type="KEGG" id="csaz:Cs308_0578"/>
<dbReference type="InterPro" id="IPR020568">
    <property type="entry name" value="Ribosomal_Su5_D2-typ_SF"/>
</dbReference>
<feature type="active site" evidence="6">
    <location>
        <position position="8"/>
    </location>
</feature>
<keyword evidence="2 6" id="KW-0808">Transferase</keyword>
<dbReference type="Gene3D" id="3.30.230.10">
    <property type="match status" value="1"/>
</dbReference>
<evidence type="ECO:0000259" key="7">
    <source>
        <dbReference type="Pfam" id="PF00288"/>
    </source>
</evidence>
<dbReference type="GO" id="GO:0050515">
    <property type="term" value="F:4-(cytidine 5'-diphospho)-2-C-methyl-D-erythritol kinase activity"/>
    <property type="evidence" value="ECO:0007669"/>
    <property type="project" value="UniProtKB-UniRule"/>
</dbReference>
<protein>
    <recommendedName>
        <fullName evidence="1 6">4-diphosphocytidyl-2-C-methyl-D-erythritol kinase</fullName>
        <shortName evidence="6">CMK</shortName>
        <ecNumber evidence="6">2.7.1.148</ecNumber>
    </recommendedName>
    <alternativeName>
        <fullName evidence="6">4-(cytidine-5'-diphospho)-2-C-methyl-D-erythritol kinase</fullName>
    </alternativeName>
</protein>
<evidence type="ECO:0000313" key="9">
    <source>
        <dbReference type="Proteomes" id="UP000078162"/>
    </source>
</evidence>
<dbReference type="RefSeq" id="WP_066482311.1">
    <property type="nucleotide sequence ID" value="NZ_CP014639.1"/>
</dbReference>
<reference evidence="8 9" key="1">
    <citation type="submission" date="2016-03" db="EMBL/GenBank/DDBJ databases">
        <title>Culture-independent genomics supports pathogen discovery for uncultivable bacteria within the genus Chlamydia.</title>
        <authorList>
            <person name="Taylor-Brown A."/>
            <person name="Bachmann N.L."/>
            <person name="Borel N."/>
            <person name="Polkinghorne A."/>
        </authorList>
    </citation>
    <scope>NUCLEOTIDE SEQUENCE [LARGE SCALE GENOMIC DNA]</scope>
    <source>
        <strain evidence="8 9">2742-308</strain>
    </source>
</reference>
<organism evidence="8 9">
    <name type="scientific">Candidatus Chlamydia sanziniae</name>
    <dbReference type="NCBI Taxonomy" id="1806891"/>
    <lineage>
        <taxon>Bacteria</taxon>
        <taxon>Pseudomonadati</taxon>
        <taxon>Chlamydiota</taxon>
        <taxon>Chlamydiia</taxon>
        <taxon>Chlamydiales</taxon>
        <taxon>Chlamydiaceae</taxon>
        <taxon>Chlamydia/Chlamydophila group</taxon>
        <taxon>Chlamydia</taxon>
    </lineage>
</organism>
<dbReference type="GO" id="GO:0005524">
    <property type="term" value="F:ATP binding"/>
    <property type="evidence" value="ECO:0007669"/>
    <property type="project" value="UniProtKB-UniRule"/>
</dbReference>
<dbReference type="InterPro" id="IPR006204">
    <property type="entry name" value="GHMP_kinase_N_dom"/>
</dbReference>
<dbReference type="AlphaFoldDB" id="A0A1A9HUT2"/>
<gene>
    <name evidence="6" type="primary">ispE</name>
    <name evidence="8" type="ORF">Cs308_0578</name>
</gene>
<evidence type="ECO:0000256" key="5">
    <source>
        <dbReference type="ARBA" id="ARBA00022840"/>
    </source>
</evidence>
<dbReference type="NCBIfam" id="TIGR00154">
    <property type="entry name" value="ispE"/>
    <property type="match status" value="1"/>
</dbReference>
<evidence type="ECO:0000256" key="2">
    <source>
        <dbReference type="ARBA" id="ARBA00022679"/>
    </source>
</evidence>